<keyword evidence="1" id="KW-0677">Repeat</keyword>
<keyword evidence="2 3" id="KW-0802">TPR repeat</keyword>
<dbReference type="InterPro" id="IPR019734">
    <property type="entry name" value="TPR_rpt"/>
</dbReference>
<keyword evidence="6" id="KW-1185">Reference proteome</keyword>
<dbReference type="Proteomes" id="UP000467700">
    <property type="component" value="Unassembled WGS sequence"/>
</dbReference>
<evidence type="ECO:0000256" key="3">
    <source>
        <dbReference type="PROSITE-ProRule" id="PRU00339"/>
    </source>
</evidence>
<protein>
    <submittedName>
        <fullName evidence="5">Uncharacterized protein</fullName>
    </submittedName>
</protein>
<dbReference type="Pfam" id="PF13181">
    <property type="entry name" value="TPR_8"/>
    <property type="match status" value="1"/>
</dbReference>
<dbReference type="SMART" id="SM00028">
    <property type="entry name" value="TPR"/>
    <property type="match status" value="4"/>
</dbReference>
<dbReference type="OrthoDB" id="10263032at2759"/>
<feature type="region of interest" description="Disordered" evidence="4">
    <location>
        <begin position="580"/>
        <end position="638"/>
    </location>
</feature>
<comment type="caution">
    <text evidence="5">The sequence shown here is derived from an EMBL/GenBank/DDBJ whole genome shotgun (WGS) entry which is preliminary data.</text>
</comment>
<dbReference type="PANTHER" id="PTHR22767:SF2">
    <property type="entry name" value="N(ALPHA)-ACETYLTRANSFERASE 15_16, ISOFORM A"/>
    <property type="match status" value="1"/>
</dbReference>
<evidence type="ECO:0000313" key="6">
    <source>
        <dbReference type="Proteomes" id="UP000467700"/>
    </source>
</evidence>
<dbReference type="InterPro" id="IPR011990">
    <property type="entry name" value="TPR-like_helical_dom_sf"/>
</dbReference>
<dbReference type="SUPFAM" id="SSF48452">
    <property type="entry name" value="TPR-like"/>
    <property type="match status" value="2"/>
</dbReference>
<proteinExistence type="predicted"/>
<reference evidence="5 6" key="1">
    <citation type="submission" date="2020-01" db="EMBL/GenBank/DDBJ databases">
        <authorList>
            <person name="Gupta K D."/>
        </authorList>
    </citation>
    <scope>NUCLEOTIDE SEQUENCE [LARGE SCALE GENOMIC DNA]</scope>
</reference>
<feature type="repeat" description="TPR" evidence="3">
    <location>
        <begin position="83"/>
        <end position="116"/>
    </location>
</feature>
<organism evidence="5 6">
    <name type="scientific">Cyclocybe aegerita</name>
    <name type="common">Black poplar mushroom</name>
    <name type="synonym">Agrocybe aegerita</name>
    <dbReference type="NCBI Taxonomy" id="1973307"/>
    <lineage>
        <taxon>Eukaryota</taxon>
        <taxon>Fungi</taxon>
        <taxon>Dikarya</taxon>
        <taxon>Basidiomycota</taxon>
        <taxon>Agaricomycotina</taxon>
        <taxon>Agaricomycetes</taxon>
        <taxon>Agaricomycetidae</taxon>
        <taxon>Agaricales</taxon>
        <taxon>Agaricineae</taxon>
        <taxon>Bolbitiaceae</taxon>
        <taxon>Cyclocybe</taxon>
    </lineage>
</organism>
<name>A0A8S0WFU9_CYCAE</name>
<dbReference type="AlphaFoldDB" id="A0A8S0WFU9"/>
<accession>A0A8S0WFU9</accession>
<evidence type="ECO:0000256" key="1">
    <source>
        <dbReference type="ARBA" id="ARBA00022737"/>
    </source>
</evidence>
<evidence type="ECO:0000313" key="5">
    <source>
        <dbReference type="EMBL" id="CAA7268350.1"/>
    </source>
</evidence>
<evidence type="ECO:0000256" key="2">
    <source>
        <dbReference type="ARBA" id="ARBA00022803"/>
    </source>
</evidence>
<dbReference type="Gene3D" id="1.25.40.1010">
    <property type="match status" value="1"/>
</dbReference>
<dbReference type="FunFam" id="1.25.40.1040:FF:000003">
    <property type="entry name" value="N-terminal acetyltransferase A, auxiliary subunit"/>
    <property type="match status" value="1"/>
</dbReference>
<dbReference type="InterPro" id="IPR021183">
    <property type="entry name" value="NatA_aux_su"/>
</dbReference>
<dbReference type="Gene3D" id="1.25.40.1040">
    <property type="match status" value="1"/>
</dbReference>
<dbReference type="GO" id="GO:0031415">
    <property type="term" value="C:NatA complex"/>
    <property type="evidence" value="ECO:0007669"/>
    <property type="project" value="TreeGrafter"/>
</dbReference>
<sequence>MSKALAKRNPLPSKEATLFKELLALYETRQLKKGLKTAEQILKKFPEHGETLCMKGLLLTHMGRREEGIDLVKKGVRLDLMSHICWHVFGLIQKADKNYEEALKSYTQALKFDKENMNLLRDSAQLQTHLRLFENLVDTRHTILRLRPNLRQNWVALAVAHHLNGQLAEARKVLEHYLRSLKNVTDSDIEHSETLLYYLLVLEELGEFQEALSVLNENAGSRSIVDRTAILERRARLLSKLHSPEAEDAWHALIEHNPDNYDSYRGYLADKGIDLDTPSREALSTLQKFAQLLTRATAPRRLQLNITSGSDFHELARAYISRGLQKGIPSLFADLKALYADKEKQAAIEDIVDSLREEYAPSDSPSKNVEPTTYLWTLYFLAQHYSYLSQHSKALTLLSEALVHTPTLPELHLLRGRVLKRSGDFLGAVRAVNDARALDGQDRFLNTKCGKYLLRAGCVEDAERIFGMFTKKDAISPAADLDDMQSLLFLLEEADAYRRLNKPNMALKRYMVVKKVFDEYEDDQFDFHGYNLRKFTIGIYLNLLKWEDQLRSHPAYVKAAVEASKIFVSLHDDPSILKSLTSSSPLSEAEKKAKSKAKKAAKKVLEQSDKSPQNQNTNADKDLEPAPPKDDDPNGMKLLVLPDPLEQAAKLLQPIVKQLEAKGTVADRRSKEGKMKRDVDVWIAVYDVAIRRKKLLQAVGALNHAKALQPDYPSLHLRLVDLKQRASSLPQPPPSPIGPVFTSSISELIPDELSLETYNSQYLQQHSTNPHAVLACARASQMLGAPLPDVEETLFGVFSEEVEPDVLMTLEALSFLFSLKSTRVNEFKAKSQERFPFSTAFKDAEEQVALKAQIFVVSAVDGSESAQDSKDVVEVVP</sequence>
<dbReference type="PIRSF" id="PIRSF000422">
    <property type="entry name" value="N-terminal-AcTrfase-A_aux_su"/>
    <property type="match status" value="1"/>
</dbReference>
<feature type="compositionally biased region" description="Basic residues" evidence="4">
    <location>
        <begin position="593"/>
        <end position="602"/>
    </location>
</feature>
<dbReference type="PROSITE" id="PS50005">
    <property type="entry name" value="TPR"/>
    <property type="match status" value="1"/>
</dbReference>
<dbReference type="Pfam" id="PF12569">
    <property type="entry name" value="NatA_aux_su"/>
    <property type="match status" value="1"/>
</dbReference>
<evidence type="ECO:0000256" key="4">
    <source>
        <dbReference type="SAM" id="MobiDB-lite"/>
    </source>
</evidence>
<feature type="compositionally biased region" description="Basic and acidic residues" evidence="4">
    <location>
        <begin position="619"/>
        <end position="634"/>
    </location>
</feature>
<dbReference type="EMBL" id="CACVBS010000068">
    <property type="protein sequence ID" value="CAA7268350.1"/>
    <property type="molecule type" value="Genomic_DNA"/>
</dbReference>
<dbReference type="PANTHER" id="PTHR22767">
    <property type="entry name" value="N-TERMINAL ACETYLTRANSFERASE-RELATED"/>
    <property type="match status" value="1"/>
</dbReference>
<gene>
    <name evidence="5" type="ORF">AAE3_LOCUS10617</name>
</gene>